<feature type="chain" id="PRO_5018163519" evidence="1">
    <location>
        <begin position="25"/>
        <end position="390"/>
    </location>
</feature>
<dbReference type="RefSeq" id="WP_122190646.1">
    <property type="nucleotide sequence ID" value="NZ_RFFH01000013.1"/>
</dbReference>
<keyword evidence="4" id="KW-1185">Reference proteome</keyword>
<comment type="caution">
    <text evidence="3">The sequence shown here is derived from an EMBL/GenBank/DDBJ whole genome shotgun (WGS) entry which is preliminary data.</text>
</comment>
<keyword evidence="3" id="KW-0378">Hydrolase</keyword>
<evidence type="ECO:0000313" key="3">
    <source>
        <dbReference type="EMBL" id="RMI29747.1"/>
    </source>
</evidence>
<dbReference type="InterPro" id="IPR001466">
    <property type="entry name" value="Beta-lactam-related"/>
</dbReference>
<dbReference type="Pfam" id="PF00144">
    <property type="entry name" value="Beta-lactamase"/>
    <property type="match status" value="1"/>
</dbReference>
<dbReference type="Gene3D" id="3.40.710.10">
    <property type="entry name" value="DD-peptidase/beta-lactamase superfamily"/>
    <property type="match status" value="1"/>
</dbReference>
<proteinExistence type="predicted"/>
<organism evidence="3 4">
    <name type="scientific">Nocardia stercoris</name>
    <dbReference type="NCBI Taxonomy" id="2483361"/>
    <lineage>
        <taxon>Bacteria</taxon>
        <taxon>Bacillati</taxon>
        <taxon>Actinomycetota</taxon>
        <taxon>Actinomycetes</taxon>
        <taxon>Mycobacteriales</taxon>
        <taxon>Nocardiaceae</taxon>
        <taxon>Nocardia</taxon>
    </lineage>
</organism>
<dbReference type="GO" id="GO:0016787">
    <property type="term" value="F:hydrolase activity"/>
    <property type="evidence" value="ECO:0007669"/>
    <property type="project" value="UniProtKB-KW"/>
</dbReference>
<gene>
    <name evidence="3" type="ORF">EBN03_25250</name>
</gene>
<dbReference type="OrthoDB" id="9814204at2"/>
<feature type="domain" description="Beta-lactamase-related" evidence="2">
    <location>
        <begin position="79"/>
        <end position="372"/>
    </location>
</feature>
<evidence type="ECO:0000256" key="1">
    <source>
        <dbReference type="SAM" id="SignalP"/>
    </source>
</evidence>
<dbReference type="PANTHER" id="PTHR43283">
    <property type="entry name" value="BETA-LACTAMASE-RELATED"/>
    <property type="match status" value="1"/>
</dbReference>
<evidence type="ECO:0000259" key="2">
    <source>
        <dbReference type="Pfam" id="PF00144"/>
    </source>
</evidence>
<name>A0A3M2KVX9_9NOCA</name>
<keyword evidence="1" id="KW-0732">Signal</keyword>
<dbReference type="AlphaFoldDB" id="A0A3M2KVX9"/>
<sequence length="390" mass="41822">MLKKTLSVVISLAALTAATRSASADPGGLPLLPQVPFYPTALLAASDNPVPLGGTGTPIEAGYDYQGTRRTLTDYLSRTATSSFLVVHNDSIVDERYFGGYSPVTPFNSWSVGKSITATAVGIALAEGAIRSVDDPVTDYVPDLSGSAYDGVSIRDLLHMSSGHQYDETQATNPTTGSTASTIRMVAGTSLAAQAEESKRDFVPGTRWNYDSMNSFVLGWAVANATGRPLSAYIQDKLWQPAGMQGPALMGQDDHGNAIAFCCYHATARDFARFGLLYLHDGRAGDRQVVPEQWVRDSTHSTEPYLQPHQLMPGDPGATENEYGYGYQWWLGDGDRGDYAAIGLLGQFIYVSPKDDVVIVKTSEDTNSAANMGEAIHAFRATVDALNEQG</sequence>
<accession>A0A3M2KVX9</accession>
<dbReference type="Proteomes" id="UP000279275">
    <property type="component" value="Unassembled WGS sequence"/>
</dbReference>
<evidence type="ECO:0000313" key="4">
    <source>
        <dbReference type="Proteomes" id="UP000279275"/>
    </source>
</evidence>
<reference evidence="3 4" key="1">
    <citation type="submission" date="2018-10" db="EMBL/GenBank/DDBJ databases">
        <title>Isolation from cow dung.</title>
        <authorList>
            <person name="Ling L."/>
        </authorList>
    </citation>
    <scope>NUCLEOTIDE SEQUENCE [LARGE SCALE GENOMIC DNA]</scope>
    <source>
        <strain evidence="3 4">NEAU-LL90</strain>
    </source>
</reference>
<dbReference type="InterPro" id="IPR050789">
    <property type="entry name" value="Diverse_Enzym_Activities"/>
</dbReference>
<protein>
    <submittedName>
        <fullName evidence="3">Class C beta-lactamase-related serine hydrolase</fullName>
    </submittedName>
</protein>
<dbReference type="SUPFAM" id="SSF56601">
    <property type="entry name" value="beta-lactamase/transpeptidase-like"/>
    <property type="match status" value="1"/>
</dbReference>
<dbReference type="EMBL" id="RFFH01000013">
    <property type="protein sequence ID" value="RMI29747.1"/>
    <property type="molecule type" value="Genomic_DNA"/>
</dbReference>
<dbReference type="InterPro" id="IPR012338">
    <property type="entry name" value="Beta-lactam/transpept-like"/>
</dbReference>
<dbReference type="PANTHER" id="PTHR43283:SF14">
    <property type="entry name" value="BLL8153 PROTEIN"/>
    <property type="match status" value="1"/>
</dbReference>
<feature type="signal peptide" evidence="1">
    <location>
        <begin position="1"/>
        <end position="24"/>
    </location>
</feature>